<dbReference type="Gene3D" id="1.10.1040.20">
    <property type="entry name" value="ProC-like, C-terminal domain"/>
    <property type="match status" value="1"/>
</dbReference>
<accession>A0A7H2BEB4</accession>
<evidence type="ECO:0000313" key="4">
    <source>
        <dbReference type="Proteomes" id="UP000516404"/>
    </source>
</evidence>
<evidence type="ECO:0000259" key="1">
    <source>
        <dbReference type="Pfam" id="PF10727"/>
    </source>
</evidence>
<name>A0A7H2BEB4_9MICC</name>
<feature type="domain" description="DUF2520" evidence="2">
    <location>
        <begin position="144"/>
        <end position="274"/>
    </location>
</feature>
<dbReference type="Pfam" id="PF10728">
    <property type="entry name" value="DUF2520"/>
    <property type="match status" value="1"/>
</dbReference>
<proteinExistence type="predicted"/>
<gene>
    <name evidence="3" type="ORF">IDM49_01540</name>
</gene>
<dbReference type="InterPro" id="IPR008927">
    <property type="entry name" value="6-PGluconate_DH-like_C_sf"/>
</dbReference>
<dbReference type="InterPro" id="IPR018931">
    <property type="entry name" value="DUF2520"/>
</dbReference>
<organism evidence="3 4">
    <name type="scientific">Rothia terrae</name>
    <dbReference type="NCBI Taxonomy" id="396015"/>
    <lineage>
        <taxon>Bacteria</taxon>
        <taxon>Bacillati</taxon>
        <taxon>Actinomycetota</taxon>
        <taxon>Actinomycetes</taxon>
        <taxon>Micrococcales</taxon>
        <taxon>Micrococcaceae</taxon>
        <taxon>Rothia</taxon>
    </lineage>
</organism>
<protein>
    <submittedName>
        <fullName evidence="3">DUF2520 domain-containing protein</fullName>
    </submittedName>
</protein>
<dbReference type="Proteomes" id="UP000516404">
    <property type="component" value="Chromosome"/>
</dbReference>
<dbReference type="PANTHER" id="PTHR40459:SF1">
    <property type="entry name" value="CONSERVED HYPOTHETICAL ALANINE AND LEUCINE RICH PROTEIN"/>
    <property type="match status" value="1"/>
</dbReference>
<dbReference type="PANTHER" id="PTHR40459">
    <property type="entry name" value="CONSERVED HYPOTHETICAL ALANINE AND LEUCINE RICH PROTEIN"/>
    <property type="match status" value="1"/>
</dbReference>
<evidence type="ECO:0000313" key="3">
    <source>
        <dbReference type="EMBL" id="QNV38010.1"/>
    </source>
</evidence>
<dbReference type="AlphaFoldDB" id="A0A7H2BEB4"/>
<reference evidence="3 4" key="1">
    <citation type="submission" date="2020-09" db="EMBL/GenBank/DDBJ databases">
        <title>Investigation of environmental microbes.</title>
        <authorList>
            <person name="Ou Y."/>
            <person name="Kang Q."/>
        </authorList>
    </citation>
    <scope>NUCLEOTIDE SEQUENCE [LARGE SCALE GENOMIC DNA]</scope>
    <source>
        <strain evidence="3 4">KJZ-14</strain>
    </source>
</reference>
<evidence type="ECO:0000259" key="2">
    <source>
        <dbReference type="Pfam" id="PF10728"/>
    </source>
</evidence>
<dbReference type="SUPFAM" id="SSF48179">
    <property type="entry name" value="6-phosphogluconate dehydrogenase C-terminal domain-like"/>
    <property type="match status" value="1"/>
</dbReference>
<sequence>MSNYLKPARLGIGIISAGKVGAVLGAALRSAGHAIVGVYAKSEASQERAQSLLDGVPLMEITEIVEKSEVILLAVPDDSLPPLVSWIAEHAQLQSGQILIHTSGRYGVGVLEPARNRGAIGLAIHPAMTFTGLSLDLARLQNTSFGVTGPAPFLPIAQALSVEMGGEPVIIAEGDRPLYHAALAHASNHLVTITGQSMQILASLGIEDPARYLEPLVRASLDNALASGESALTGPVVRGDSRTVESHTEVLTGFAMEENAKDILDSYRALARATAQRAHAKGALNDEQYSRIVEALDS</sequence>
<dbReference type="InterPro" id="IPR019665">
    <property type="entry name" value="OxRdtase/DH_put_Rossmann_dom"/>
</dbReference>
<keyword evidence="4" id="KW-1185">Reference proteome</keyword>
<dbReference type="InterPro" id="IPR036291">
    <property type="entry name" value="NAD(P)-bd_dom_sf"/>
</dbReference>
<dbReference type="EMBL" id="CP061539">
    <property type="protein sequence ID" value="QNV38010.1"/>
    <property type="molecule type" value="Genomic_DNA"/>
</dbReference>
<feature type="domain" description="Putative oxidoreductase/dehydrogenase Rossmann-like" evidence="1">
    <location>
        <begin position="4"/>
        <end position="126"/>
    </location>
</feature>
<dbReference type="Pfam" id="PF10727">
    <property type="entry name" value="Rossmann-like"/>
    <property type="match status" value="1"/>
</dbReference>
<dbReference type="RefSeq" id="WP_190724792.1">
    <property type="nucleotide sequence ID" value="NZ_CP061539.1"/>
</dbReference>
<dbReference type="KEGG" id="rter:IDM49_01540"/>
<dbReference type="GeneID" id="96622905"/>
<dbReference type="SUPFAM" id="SSF51735">
    <property type="entry name" value="NAD(P)-binding Rossmann-fold domains"/>
    <property type="match status" value="1"/>
</dbReference>
<dbReference type="InterPro" id="IPR037108">
    <property type="entry name" value="TM1727-like_C_sf"/>
</dbReference>
<dbReference type="Gene3D" id="3.40.50.720">
    <property type="entry name" value="NAD(P)-binding Rossmann-like Domain"/>
    <property type="match status" value="1"/>
</dbReference>